<reference evidence="1 2" key="1">
    <citation type="submission" date="2017-06" db="EMBL/GenBank/DDBJ databases">
        <title>Genome sequencing of cyanobaciteial culture collection at National Institute for Environmental Studies (NIES).</title>
        <authorList>
            <person name="Hirose Y."/>
            <person name="Shimura Y."/>
            <person name="Fujisawa T."/>
            <person name="Nakamura Y."/>
            <person name="Kawachi M."/>
        </authorList>
    </citation>
    <scope>NUCLEOTIDE SEQUENCE [LARGE SCALE GENOMIC DNA]</scope>
    <source>
        <strain evidence="1 2">NIES-2135</strain>
    </source>
</reference>
<dbReference type="Proteomes" id="UP000217895">
    <property type="component" value="Chromosome"/>
</dbReference>
<evidence type="ECO:0000313" key="2">
    <source>
        <dbReference type="Proteomes" id="UP000217895"/>
    </source>
</evidence>
<gene>
    <name evidence="1" type="ORF">NIES2135_34270</name>
</gene>
<sequence>MLTLLIAASIGAYASQRVSLVRDGEIASMSLDYQRVWNDAIAFFAAIGFICPSADEADRNARSYFDGAIVPWLNSFGISVSLPTLQLPAMPTAQIDA</sequence>
<proteinExistence type="predicted"/>
<protein>
    <submittedName>
        <fullName evidence="1">Uncharacterized protein</fullName>
    </submittedName>
</protein>
<name>A0A1Z4JIV8_LEPBY</name>
<accession>A0A1Z4JIV8</accession>
<organism evidence="1 2">
    <name type="scientific">Leptolyngbya boryana NIES-2135</name>
    <dbReference type="NCBI Taxonomy" id="1973484"/>
    <lineage>
        <taxon>Bacteria</taxon>
        <taxon>Bacillati</taxon>
        <taxon>Cyanobacteriota</taxon>
        <taxon>Cyanophyceae</taxon>
        <taxon>Leptolyngbyales</taxon>
        <taxon>Leptolyngbyaceae</taxon>
        <taxon>Leptolyngbya group</taxon>
        <taxon>Leptolyngbya</taxon>
    </lineage>
</organism>
<dbReference type="EMBL" id="AP018203">
    <property type="protein sequence ID" value="BAY56593.1"/>
    <property type="molecule type" value="Genomic_DNA"/>
</dbReference>
<dbReference type="AlphaFoldDB" id="A0A1Z4JIV8"/>
<evidence type="ECO:0000313" key="1">
    <source>
        <dbReference type="EMBL" id="BAY56593.1"/>
    </source>
</evidence>
<keyword evidence="2" id="KW-1185">Reference proteome</keyword>